<dbReference type="GO" id="GO:0004585">
    <property type="term" value="F:ornithine carbamoyltransferase activity"/>
    <property type="evidence" value="ECO:0007669"/>
    <property type="project" value="UniProtKB-EC"/>
</dbReference>
<dbReference type="PANTHER" id="PTHR45753">
    <property type="entry name" value="ORNITHINE CARBAMOYLTRANSFERASE, MITOCHONDRIAL"/>
    <property type="match status" value="1"/>
</dbReference>
<accession>A0A1B6F9L0</accession>
<feature type="domain" description="Aspartate/ornithine carbamoyltransferase Asp/Orn-binding" evidence="4">
    <location>
        <begin position="175"/>
        <end position="314"/>
    </location>
</feature>
<dbReference type="GO" id="GO:0019240">
    <property type="term" value="P:citrulline biosynthetic process"/>
    <property type="evidence" value="ECO:0007669"/>
    <property type="project" value="TreeGrafter"/>
</dbReference>
<dbReference type="GO" id="GO:0042450">
    <property type="term" value="P:L-arginine biosynthetic process via ornithine"/>
    <property type="evidence" value="ECO:0007669"/>
    <property type="project" value="TreeGrafter"/>
</dbReference>
<evidence type="ECO:0000256" key="2">
    <source>
        <dbReference type="ARBA" id="ARBA00013007"/>
    </source>
</evidence>
<dbReference type="EC" id="2.1.3.3" evidence="2"/>
<dbReference type="InterPro" id="IPR036901">
    <property type="entry name" value="Asp/Orn_carbamoylTrfase_sf"/>
</dbReference>
<dbReference type="SUPFAM" id="SSF53671">
    <property type="entry name" value="Aspartate/ornithine carbamoyltransferase"/>
    <property type="match status" value="1"/>
</dbReference>
<dbReference type="InterPro" id="IPR006131">
    <property type="entry name" value="Asp_carbamoyltransf_Asp/Orn-bd"/>
</dbReference>
<dbReference type="EMBL" id="GECZ01023196">
    <property type="protein sequence ID" value="JAS46573.1"/>
    <property type="molecule type" value="Transcribed_RNA"/>
</dbReference>
<dbReference type="InterPro" id="IPR006132">
    <property type="entry name" value="Asp/Orn_carbamoyltranf_P-bd"/>
</dbReference>
<dbReference type="Gene3D" id="3.40.50.1370">
    <property type="entry name" value="Aspartate/ornithine carbamoyltransferase"/>
    <property type="match status" value="2"/>
</dbReference>
<reference evidence="6" key="1">
    <citation type="submission" date="2015-11" db="EMBL/GenBank/DDBJ databases">
        <title>De novo transcriptome assembly of four potential Pierce s Disease insect vectors from Arizona vineyards.</title>
        <authorList>
            <person name="Tassone E.E."/>
        </authorList>
    </citation>
    <scope>NUCLEOTIDE SEQUENCE</scope>
</reference>
<dbReference type="GO" id="GO:0005739">
    <property type="term" value="C:mitochondrion"/>
    <property type="evidence" value="ECO:0007669"/>
    <property type="project" value="TreeGrafter"/>
</dbReference>
<dbReference type="PANTHER" id="PTHR45753:SF3">
    <property type="entry name" value="ORNITHINE TRANSCARBAMYLASE, MITOCHONDRIAL"/>
    <property type="match status" value="1"/>
</dbReference>
<evidence type="ECO:0000313" key="6">
    <source>
        <dbReference type="EMBL" id="JAS46573.1"/>
    </source>
</evidence>
<protein>
    <recommendedName>
        <fullName evidence="2">ornithine carbamoyltransferase</fullName>
        <ecNumber evidence="2">2.1.3.3</ecNumber>
    </recommendedName>
</protein>
<dbReference type="AlphaFoldDB" id="A0A1B6F9L0"/>
<proteinExistence type="inferred from homology"/>
<sequence>MKIHASILVMFSNYKGFYSFMRHLSNDCGHKFIDTSELCTSEIHDILWTSLDLKARVKNHSLGKPLEGSTVTMLCSCQSRSDNLLVQSALQALGADVLFMLGSRWEQYKFKKDIGKFCSLYSDLVVAGGRNHNSLCQLTEGTSVPVVNIASHKFAPLHALGVLMTLQEHFGRLTGLTLGWVGPMGKKLNTFICLLPKVGIHLKYNCSPTPNFPASPLVLPVGTNFCKTFNTRIEAFSDPLATITGVDVIGTSKHKKETQKLELHMLERANKNWIFFHILPRWEGEVSEDVFNHQNSLVWTLHENIKYTVMAVVLRLLKTYRPILVKPNFN</sequence>
<dbReference type="GO" id="GO:0016597">
    <property type="term" value="F:amino acid binding"/>
    <property type="evidence" value="ECO:0007669"/>
    <property type="project" value="InterPro"/>
</dbReference>
<dbReference type="Pfam" id="PF00185">
    <property type="entry name" value="OTCace"/>
    <property type="match status" value="1"/>
</dbReference>
<evidence type="ECO:0000256" key="3">
    <source>
        <dbReference type="ARBA" id="ARBA00022679"/>
    </source>
</evidence>
<evidence type="ECO:0000259" key="5">
    <source>
        <dbReference type="Pfam" id="PF02729"/>
    </source>
</evidence>
<comment type="similarity">
    <text evidence="1">Belongs to the aspartate/ornithine carbamoyltransferase superfamily. OTCase family.</text>
</comment>
<keyword evidence="3" id="KW-0808">Transferase</keyword>
<name>A0A1B6F9L0_9HEMI</name>
<gene>
    <name evidence="6" type="ORF">g.12707</name>
</gene>
<organism evidence="6">
    <name type="scientific">Cuerna arida</name>
    <dbReference type="NCBI Taxonomy" id="1464854"/>
    <lineage>
        <taxon>Eukaryota</taxon>
        <taxon>Metazoa</taxon>
        <taxon>Ecdysozoa</taxon>
        <taxon>Arthropoda</taxon>
        <taxon>Hexapoda</taxon>
        <taxon>Insecta</taxon>
        <taxon>Pterygota</taxon>
        <taxon>Neoptera</taxon>
        <taxon>Paraneoptera</taxon>
        <taxon>Hemiptera</taxon>
        <taxon>Auchenorrhyncha</taxon>
        <taxon>Membracoidea</taxon>
        <taxon>Cicadellidae</taxon>
        <taxon>Cicadellinae</taxon>
        <taxon>Proconiini</taxon>
        <taxon>Cuerna</taxon>
    </lineage>
</organism>
<dbReference type="Pfam" id="PF02729">
    <property type="entry name" value="OTCace_N"/>
    <property type="match status" value="1"/>
</dbReference>
<evidence type="ECO:0000256" key="1">
    <source>
        <dbReference type="ARBA" id="ARBA00007805"/>
    </source>
</evidence>
<feature type="domain" description="Aspartate/ornithine carbamoyltransferase carbamoyl-P binding" evidence="5">
    <location>
        <begin position="31"/>
        <end position="168"/>
    </location>
</feature>
<evidence type="ECO:0000259" key="4">
    <source>
        <dbReference type="Pfam" id="PF00185"/>
    </source>
</evidence>